<evidence type="ECO:0000313" key="2">
    <source>
        <dbReference type="Proteomes" id="UP000319700"/>
    </source>
</evidence>
<reference evidence="1 2" key="1">
    <citation type="journal article" date="2019" name="Environ. Microbiol.">
        <title>Species interactions and distinct microbial communities in high Arctic permafrost affected cryosols are associated with the CH4 and CO2 gas fluxes.</title>
        <authorList>
            <person name="Altshuler I."/>
            <person name="Hamel J."/>
            <person name="Turney S."/>
            <person name="Magnuson E."/>
            <person name="Levesque R."/>
            <person name="Greer C."/>
            <person name="Whyte L.G."/>
        </authorList>
    </citation>
    <scope>NUCLEOTIDE SEQUENCE [LARGE SCALE GENOMIC DNA]</scope>
    <source>
        <strain evidence="1 2">42</strain>
    </source>
</reference>
<evidence type="ECO:0000313" key="1">
    <source>
        <dbReference type="EMBL" id="TPG44502.1"/>
    </source>
</evidence>
<name>A0A502F512_9FLAO</name>
<gene>
    <name evidence="1" type="ORF">EAH81_03230</name>
</gene>
<dbReference type="OrthoDB" id="1324191at2"/>
<proteinExistence type="predicted"/>
<dbReference type="EMBL" id="RCZH01000002">
    <property type="protein sequence ID" value="TPG44502.1"/>
    <property type="molecule type" value="Genomic_DNA"/>
</dbReference>
<accession>A0A502F512</accession>
<dbReference type="RefSeq" id="WP_140503684.1">
    <property type="nucleotide sequence ID" value="NZ_RCZH01000002.1"/>
</dbReference>
<protein>
    <submittedName>
        <fullName evidence="1">Uncharacterized protein</fullName>
    </submittedName>
</protein>
<dbReference type="AlphaFoldDB" id="A0A502F512"/>
<comment type="caution">
    <text evidence="1">The sequence shown here is derived from an EMBL/GenBank/DDBJ whole genome shotgun (WGS) entry which is preliminary data.</text>
</comment>
<keyword evidence="2" id="KW-1185">Reference proteome</keyword>
<sequence>MKTYTLLFIEIVCVFSFNCIAQRSSPNHAPAIAATGNAHSQSANTSNGDDLVIESYCVEETINMTFGRRVTKYEVSKLDMVNTYDLGPNNTRIVTPIYRKPKLKTVEVGLNSKTFVDSTAKVIKPVKVAVLAPSEKTKYVSINVVSAYEKIIDKGYKSVDMLKKVADRSYFENDMETAAKYYAQLMDETGDLDSIYYYRYAQSLKVTNQTEKANEMMILFESKNSANQLAKK</sequence>
<dbReference type="Proteomes" id="UP000319700">
    <property type="component" value="Unassembled WGS sequence"/>
</dbReference>
<organism evidence="1 2">
    <name type="scientific">Flavobacterium pectinovorum</name>
    <dbReference type="NCBI Taxonomy" id="29533"/>
    <lineage>
        <taxon>Bacteria</taxon>
        <taxon>Pseudomonadati</taxon>
        <taxon>Bacteroidota</taxon>
        <taxon>Flavobacteriia</taxon>
        <taxon>Flavobacteriales</taxon>
        <taxon>Flavobacteriaceae</taxon>
        <taxon>Flavobacterium</taxon>
    </lineage>
</organism>